<dbReference type="PROSITE" id="PS50983">
    <property type="entry name" value="FE_B12_PBP"/>
    <property type="match status" value="1"/>
</dbReference>
<protein>
    <submittedName>
        <fullName evidence="3">ABC transporter substrate-binding protein</fullName>
    </submittedName>
</protein>
<evidence type="ECO:0000256" key="2">
    <source>
        <dbReference type="SAM" id="SignalP"/>
    </source>
</evidence>
<dbReference type="AlphaFoldDB" id="A0A239UHY9"/>
<dbReference type="SUPFAM" id="SSF53807">
    <property type="entry name" value="Helical backbone' metal receptor"/>
    <property type="match status" value="1"/>
</dbReference>
<dbReference type="PANTHER" id="PTHR30535:SF34">
    <property type="entry name" value="MOLYBDATE-BINDING PROTEIN MOLA"/>
    <property type="match status" value="1"/>
</dbReference>
<evidence type="ECO:0000256" key="1">
    <source>
        <dbReference type="ARBA" id="ARBA00008814"/>
    </source>
</evidence>
<evidence type="ECO:0000313" key="3">
    <source>
        <dbReference type="EMBL" id="GEP85573.1"/>
    </source>
</evidence>
<keyword evidence="4" id="KW-1185">Reference proteome</keyword>
<dbReference type="FunFam" id="3.40.50.1980:FF:000035">
    <property type="entry name" value="Iron ABC transporter substrate-binding protein"/>
    <property type="match status" value="1"/>
</dbReference>
<dbReference type="RefSeq" id="WP_095106754.1">
    <property type="nucleotide sequence ID" value="NZ_BKAR01000034.1"/>
</dbReference>
<dbReference type="PANTHER" id="PTHR30535">
    <property type="entry name" value="VITAMIN B12-BINDING PROTEIN"/>
    <property type="match status" value="1"/>
</dbReference>
<evidence type="ECO:0000313" key="4">
    <source>
        <dbReference type="Proteomes" id="UP000321736"/>
    </source>
</evidence>
<reference evidence="3 4" key="1">
    <citation type="submission" date="2019-07" db="EMBL/GenBank/DDBJ databases">
        <title>Whole genome shotgun sequence of Staphylococcus piscifermentans NBRC 109625.</title>
        <authorList>
            <person name="Hosoyama A."/>
            <person name="Uohara A."/>
            <person name="Ohji S."/>
            <person name="Ichikawa N."/>
        </authorList>
    </citation>
    <scope>NUCLEOTIDE SEQUENCE [LARGE SCALE GENOMIC DNA]</scope>
    <source>
        <strain evidence="3 4">NBRC 109625</strain>
    </source>
</reference>
<dbReference type="Proteomes" id="UP000321736">
    <property type="component" value="Unassembled WGS sequence"/>
</dbReference>
<dbReference type="OrthoDB" id="9816357at2"/>
<keyword evidence="2" id="KW-0732">Signal</keyword>
<comment type="similarity">
    <text evidence="1">Belongs to the bacterial solute-binding protein 8 family.</text>
</comment>
<name>A0A239UHY9_9STAP</name>
<dbReference type="InterPro" id="IPR050902">
    <property type="entry name" value="ABC_Transporter_SBP"/>
</dbReference>
<accession>A0A239UHY9</accession>
<comment type="caution">
    <text evidence="3">The sequence shown here is derived from an EMBL/GenBank/DDBJ whole genome shotgun (WGS) entry which is preliminary data.</text>
</comment>
<proteinExistence type="inferred from homology"/>
<dbReference type="InterPro" id="IPR002491">
    <property type="entry name" value="ABC_transptr_periplasmic_BD"/>
</dbReference>
<dbReference type="PROSITE" id="PS51257">
    <property type="entry name" value="PROKAR_LIPOPROTEIN"/>
    <property type="match status" value="1"/>
</dbReference>
<dbReference type="EMBL" id="BKAR01000034">
    <property type="protein sequence ID" value="GEP85573.1"/>
    <property type="molecule type" value="Genomic_DNA"/>
</dbReference>
<dbReference type="Pfam" id="PF01497">
    <property type="entry name" value="Peripla_BP_2"/>
    <property type="match status" value="1"/>
</dbReference>
<dbReference type="GO" id="GO:0071281">
    <property type="term" value="P:cellular response to iron ion"/>
    <property type="evidence" value="ECO:0007669"/>
    <property type="project" value="TreeGrafter"/>
</dbReference>
<feature type="signal peptide" evidence="2">
    <location>
        <begin position="1"/>
        <end position="20"/>
    </location>
</feature>
<sequence>MKQKLWVFLIVIILIAAGCSSPTKTDKKDNQDKAENAQKSKAKYHRIISLMPSNTEILYQLGLGDDIVGVSTVDDYPKDVKHKQKFDAMKLNKEQLLKAKPDLIVAHESQKGMDGKVLQSLKDKGVKVIYVKDAKNLNEIYDTFKQIGKVTGRESQADTLVYDTKHRVEAVLKEVPKHEKKPSVFLEVSHEPEIYTAGKNTFFNYMLEELHAENSFKDVEGWKKVSKESIIKHHPDILVTTEGISRSDYLKVIRKRGGFENLEAVKKGRIEAVDGDKISRPGPRIDQGLAELRDAIYRNE</sequence>
<dbReference type="Gene3D" id="3.40.50.1980">
    <property type="entry name" value="Nitrogenase molybdenum iron protein domain"/>
    <property type="match status" value="2"/>
</dbReference>
<dbReference type="CDD" id="cd01143">
    <property type="entry name" value="YvrC"/>
    <property type="match status" value="1"/>
</dbReference>
<gene>
    <name evidence="3" type="ORF">SPI02_21580</name>
</gene>
<feature type="chain" id="PRO_5039726706" evidence="2">
    <location>
        <begin position="21"/>
        <end position="300"/>
    </location>
</feature>
<organism evidence="3 4">
    <name type="scientific">Staphylococcus piscifermentans</name>
    <dbReference type="NCBI Taxonomy" id="70258"/>
    <lineage>
        <taxon>Bacteria</taxon>
        <taxon>Bacillati</taxon>
        <taxon>Bacillota</taxon>
        <taxon>Bacilli</taxon>
        <taxon>Bacillales</taxon>
        <taxon>Staphylococcaceae</taxon>
        <taxon>Staphylococcus</taxon>
    </lineage>
</organism>